<keyword evidence="4" id="KW-1133">Transmembrane helix</keyword>
<organism evidence="8 9">
    <name type="scientific">Mizuhopecten yessoensis</name>
    <name type="common">Japanese scallop</name>
    <name type="synonym">Patinopecten yessoensis</name>
    <dbReference type="NCBI Taxonomy" id="6573"/>
    <lineage>
        <taxon>Eukaryota</taxon>
        <taxon>Metazoa</taxon>
        <taxon>Spiralia</taxon>
        <taxon>Lophotrochozoa</taxon>
        <taxon>Mollusca</taxon>
        <taxon>Bivalvia</taxon>
        <taxon>Autobranchia</taxon>
        <taxon>Pteriomorphia</taxon>
        <taxon>Pectinida</taxon>
        <taxon>Pectinoidea</taxon>
        <taxon>Pectinidae</taxon>
        <taxon>Mizuhopecten</taxon>
    </lineage>
</organism>
<keyword evidence="3" id="KW-0812">Transmembrane</keyword>
<dbReference type="CDD" id="cd17328">
    <property type="entry name" value="MFS_spinster_like"/>
    <property type="match status" value="1"/>
</dbReference>
<dbReference type="OrthoDB" id="6770063at2759"/>
<dbReference type="InterPro" id="IPR036259">
    <property type="entry name" value="MFS_trans_sf"/>
</dbReference>
<reference evidence="8 9" key="1">
    <citation type="journal article" date="2017" name="Nat. Ecol. Evol.">
        <title>Scallop genome provides insights into evolution of bilaterian karyotype and development.</title>
        <authorList>
            <person name="Wang S."/>
            <person name="Zhang J."/>
            <person name="Jiao W."/>
            <person name="Li J."/>
            <person name="Xun X."/>
            <person name="Sun Y."/>
            <person name="Guo X."/>
            <person name="Huan P."/>
            <person name="Dong B."/>
            <person name="Zhang L."/>
            <person name="Hu X."/>
            <person name="Sun X."/>
            <person name="Wang J."/>
            <person name="Zhao C."/>
            <person name="Wang Y."/>
            <person name="Wang D."/>
            <person name="Huang X."/>
            <person name="Wang R."/>
            <person name="Lv J."/>
            <person name="Li Y."/>
            <person name="Zhang Z."/>
            <person name="Liu B."/>
            <person name="Lu W."/>
            <person name="Hui Y."/>
            <person name="Liang J."/>
            <person name="Zhou Z."/>
            <person name="Hou R."/>
            <person name="Li X."/>
            <person name="Liu Y."/>
            <person name="Li H."/>
            <person name="Ning X."/>
            <person name="Lin Y."/>
            <person name="Zhao L."/>
            <person name="Xing Q."/>
            <person name="Dou J."/>
            <person name="Li Y."/>
            <person name="Mao J."/>
            <person name="Guo H."/>
            <person name="Dou H."/>
            <person name="Li T."/>
            <person name="Mu C."/>
            <person name="Jiang W."/>
            <person name="Fu Q."/>
            <person name="Fu X."/>
            <person name="Miao Y."/>
            <person name="Liu J."/>
            <person name="Yu Q."/>
            <person name="Li R."/>
            <person name="Liao H."/>
            <person name="Li X."/>
            <person name="Kong Y."/>
            <person name="Jiang Z."/>
            <person name="Chourrout D."/>
            <person name="Li R."/>
            <person name="Bao Z."/>
        </authorList>
    </citation>
    <scope>NUCLEOTIDE SEQUENCE [LARGE SCALE GENOMIC DNA]</scope>
    <source>
        <strain evidence="8 9">PY_sf001</strain>
    </source>
</reference>
<evidence type="ECO:0000256" key="4">
    <source>
        <dbReference type="ARBA" id="ARBA00022989"/>
    </source>
</evidence>
<name>A0A210QHM0_MIZYE</name>
<gene>
    <name evidence="8" type="ORF">KP79_PYT16276</name>
</gene>
<dbReference type="InterPro" id="IPR020846">
    <property type="entry name" value="MFS_dom"/>
</dbReference>
<dbReference type="EMBL" id="NEDP02003636">
    <property type="protein sequence ID" value="OWF48230.1"/>
    <property type="molecule type" value="Genomic_DNA"/>
</dbReference>
<evidence type="ECO:0000313" key="8">
    <source>
        <dbReference type="EMBL" id="OWF48230.1"/>
    </source>
</evidence>
<proteinExistence type="inferred from homology"/>
<evidence type="ECO:0000256" key="1">
    <source>
        <dbReference type="ARBA" id="ARBA00004141"/>
    </source>
</evidence>
<keyword evidence="9" id="KW-1185">Reference proteome</keyword>
<dbReference type="AlphaFoldDB" id="A0A210QHM0"/>
<dbReference type="InterPro" id="IPR011701">
    <property type="entry name" value="MFS"/>
</dbReference>
<dbReference type="PROSITE" id="PS50850">
    <property type="entry name" value="MFS"/>
    <property type="match status" value="1"/>
</dbReference>
<comment type="subcellular location">
    <subcellularLocation>
        <location evidence="1">Membrane</location>
        <topology evidence="1">Multi-pass membrane protein</topology>
    </subcellularLocation>
</comment>
<evidence type="ECO:0000256" key="6">
    <source>
        <dbReference type="ARBA" id="ARBA00024338"/>
    </source>
</evidence>
<sequence length="525" mass="57364">MSKFIPPFDDTVQLDDMSVDFSDTAPIVDEDGNRRQSADSEVPNHVVVESRREDSISNATAYGSVSILLCINLLNYMDRYTVAGVLKDIQDFYGLENSEDGLIQTVFVLTYMVFSPIFGFLGDRYTRKYIMAGGIFFWATVTFAGSMIPKEHFFAFAIMRALVGVGEASYSTIAPTIIADLFTGEKRSRMLMIFYFAIPVGSGMGYIVGSNVAKALGAWQWALRVTPVLGLVCVVLILVVLKEPKRGMSEGGVTLQNTSYFTDLKEVVKIKSFVLSTIGFTCVAFTTGALALWAPLFMYDSIMAQGKEATQAGVAFTFGIITVVAGFVGVALGAEISRRYKKINPRADPLVCAFGLITCVPFLFFALVLSQWYTVPTWILIFLGETMLCLNWSIIADMLLYVVIPTRRSTAESVQILISHAFGDAGSPYIVGLVSDALSKNYNAPSSSSYVQFKTLQTALYVTPFICVLGGGFFLATALFIEKDKNAALKITQGQAALQDGRDTDSYDDPIILGSEDGDRLNPIA</sequence>
<comment type="similarity">
    <text evidence="6">Belongs to the major facilitator superfamily. Spinster (TC 2.A.1.49) family.</text>
</comment>
<protein>
    <submittedName>
        <fullName evidence="8">Protein spinster-like 1</fullName>
    </submittedName>
</protein>
<evidence type="ECO:0000313" key="9">
    <source>
        <dbReference type="Proteomes" id="UP000242188"/>
    </source>
</evidence>
<keyword evidence="5" id="KW-0472">Membrane</keyword>
<dbReference type="GO" id="GO:0022857">
    <property type="term" value="F:transmembrane transporter activity"/>
    <property type="evidence" value="ECO:0007669"/>
    <property type="project" value="InterPro"/>
</dbReference>
<keyword evidence="2" id="KW-0813">Transport</keyword>
<dbReference type="SUPFAM" id="SSF103473">
    <property type="entry name" value="MFS general substrate transporter"/>
    <property type="match status" value="1"/>
</dbReference>
<evidence type="ECO:0000259" key="7">
    <source>
        <dbReference type="PROSITE" id="PS50850"/>
    </source>
</evidence>
<dbReference type="Gene3D" id="1.20.1250.20">
    <property type="entry name" value="MFS general substrate transporter like domains"/>
    <property type="match status" value="1"/>
</dbReference>
<dbReference type="InterPro" id="IPR044770">
    <property type="entry name" value="MFS_spinster-like"/>
</dbReference>
<dbReference type="PANTHER" id="PTHR23505">
    <property type="entry name" value="SPINSTER"/>
    <property type="match status" value="1"/>
</dbReference>
<evidence type="ECO:0000256" key="5">
    <source>
        <dbReference type="ARBA" id="ARBA00023136"/>
    </source>
</evidence>
<comment type="caution">
    <text evidence="8">The sequence shown here is derived from an EMBL/GenBank/DDBJ whole genome shotgun (WGS) entry which is preliminary data.</text>
</comment>
<dbReference type="PANTHER" id="PTHR23505:SF79">
    <property type="entry name" value="PROTEIN SPINSTER"/>
    <property type="match status" value="1"/>
</dbReference>
<dbReference type="GO" id="GO:0016020">
    <property type="term" value="C:membrane"/>
    <property type="evidence" value="ECO:0007669"/>
    <property type="project" value="UniProtKB-SubCell"/>
</dbReference>
<dbReference type="Pfam" id="PF07690">
    <property type="entry name" value="MFS_1"/>
    <property type="match status" value="1"/>
</dbReference>
<evidence type="ECO:0000256" key="2">
    <source>
        <dbReference type="ARBA" id="ARBA00022448"/>
    </source>
</evidence>
<feature type="domain" description="Major facilitator superfamily (MFS) profile" evidence="7">
    <location>
        <begin position="64"/>
        <end position="482"/>
    </location>
</feature>
<accession>A0A210QHM0</accession>
<evidence type="ECO:0000256" key="3">
    <source>
        <dbReference type="ARBA" id="ARBA00022692"/>
    </source>
</evidence>
<dbReference type="Proteomes" id="UP000242188">
    <property type="component" value="Unassembled WGS sequence"/>
</dbReference>